<organism evidence="4 5">
    <name type="scientific">Acinetobacter brisouii CIP 110357</name>
    <dbReference type="NCBI Taxonomy" id="1341683"/>
    <lineage>
        <taxon>Bacteria</taxon>
        <taxon>Pseudomonadati</taxon>
        <taxon>Pseudomonadota</taxon>
        <taxon>Gammaproteobacteria</taxon>
        <taxon>Moraxellales</taxon>
        <taxon>Moraxellaceae</taxon>
        <taxon>Acinetobacter</taxon>
    </lineage>
</organism>
<keyword evidence="5" id="KW-1185">Reference proteome</keyword>
<evidence type="ECO:0000313" key="5">
    <source>
        <dbReference type="Proteomes" id="UP000018418"/>
    </source>
</evidence>
<proteinExistence type="predicted"/>
<dbReference type="GO" id="GO:0003677">
    <property type="term" value="F:DNA binding"/>
    <property type="evidence" value="ECO:0007669"/>
    <property type="project" value="UniProtKB-UniRule"/>
</dbReference>
<keyword evidence="1 2" id="KW-0238">DNA-binding</keyword>
<dbReference type="InterPro" id="IPR013573">
    <property type="entry name" value="Tscrpt_reg_YcdC_C"/>
</dbReference>
<evidence type="ECO:0000256" key="2">
    <source>
        <dbReference type="PROSITE-ProRule" id="PRU00335"/>
    </source>
</evidence>
<dbReference type="PRINTS" id="PR00455">
    <property type="entry name" value="HTHTETR"/>
</dbReference>
<dbReference type="InterPro" id="IPR001647">
    <property type="entry name" value="HTH_TetR"/>
</dbReference>
<comment type="caution">
    <text evidence="4">The sequence shown here is derived from an EMBL/GenBank/DDBJ whole genome shotgun (WGS) entry which is preliminary data.</text>
</comment>
<protein>
    <recommendedName>
        <fullName evidence="3">HTH tetR-type domain-containing protein</fullName>
    </recommendedName>
</protein>
<evidence type="ECO:0000259" key="3">
    <source>
        <dbReference type="PROSITE" id="PS50977"/>
    </source>
</evidence>
<dbReference type="GO" id="GO:0045892">
    <property type="term" value="P:negative regulation of DNA-templated transcription"/>
    <property type="evidence" value="ECO:0007669"/>
    <property type="project" value="InterPro"/>
</dbReference>
<dbReference type="Pfam" id="PF00440">
    <property type="entry name" value="TetR_N"/>
    <property type="match status" value="1"/>
</dbReference>
<dbReference type="PANTHER" id="PTHR30328:SF54">
    <property type="entry name" value="HTH-TYPE TRANSCRIPTIONAL REPRESSOR SCO4008"/>
    <property type="match status" value="1"/>
</dbReference>
<dbReference type="InterPro" id="IPR036271">
    <property type="entry name" value="Tet_transcr_reg_TetR-rel_C_sf"/>
</dbReference>
<feature type="DNA-binding region" description="H-T-H motif" evidence="2">
    <location>
        <begin position="39"/>
        <end position="58"/>
    </location>
</feature>
<name>V2VTU3_9GAMM</name>
<dbReference type="SUPFAM" id="SSF46689">
    <property type="entry name" value="Homeodomain-like"/>
    <property type="match status" value="1"/>
</dbReference>
<dbReference type="InterPro" id="IPR009057">
    <property type="entry name" value="Homeodomain-like_sf"/>
</dbReference>
<dbReference type="STRING" id="396323.VH98_02585"/>
<dbReference type="PATRIC" id="fig|1341683.3.peg.1664"/>
<evidence type="ECO:0000256" key="1">
    <source>
        <dbReference type="ARBA" id="ARBA00023125"/>
    </source>
</evidence>
<dbReference type="OrthoDB" id="6860332at2"/>
<dbReference type="InterPro" id="IPR050109">
    <property type="entry name" value="HTH-type_TetR-like_transc_reg"/>
</dbReference>
<dbReference type="PANTHER" id="PTHR30328">
    <property type="entry name" value="TRANSCRIPTIONAL REPRESSOR"/>
    <property type="match status" value="1"/>
</dbReference>
<dbReference type="EMBL" id="AYEU01000006">
    <property type="protein sequence ID" value="ESK51169.1"/>
    <property type="molecule type" value="Genomic_DNA"/>
</dbReference>
<dbReference type="Pfam" id="PF08362">
    <property type="entry name" value="TetR_C_3"/>
    <property type="match status" value="1"/>
</dbReference>
<dbReference type="SUPFAM" id="SSF48498">
    <property type="entry name" value="Tetracyclin repressor-like, C-terminal domain"/>
    <property type="match status" value="1"/>
</dbReference>
<dbReference type="RefSeq" id="WP_004900451.1">
    <property type="nucleotide sequence ID" value="NZ_BBTI01000002.1"/>
</dbReference>
<dbReference type="Gene3D" id="1.10.10.60">
    <property type="entry name" value="Homeodomain-like"/>
    <property type="match status" value="1"/>
</dbReference>
<reference evidence="4 5" key="1">
    <citation type="submission" date="2013-10" db="EMBL/GenBank/DDBJ databases">
        <title>The Genome Sequence of Acinetobacter brisouii CIP 110357.</title>
        <authorList>
            <consortium name="The Broad Institute Genomics Platform"/>
            <consortium name="The Broad Institute Genome Sequencing Center for Infectious Disease"/>
            <person name="Cerqueira G."/>
            <person name="Feldgarden M."/>
            <person name="Courvalin P."/>
            <person name="Grillot-Courvalin C."/>
            <person name="Clermont D."/>
            <person name="Rocha E."/>
            <person name="Yoon E.-J."/>
            <person name="Nemec A."/>
            <person name="Young S.K."/>
            <person name="Zeng Q."/>
            <person name="Gargeya S."/>
            <person name="Fitzgerald M."/>
            <person name="Abouelleil A."/>
            <person name="Alvarado L."/>
            <person name="Berlin A.M."/>
            <person name="Chapman S.B."/>
            <person name="Gainer-Dewar J."/>
            <person name="Goldberg J."/>
            <person name="Gnerre S."/>
            <person name="Griggs A."/>
            <person name="Gujja S."/>
            <person name="Hansen M."/>
            <person name="Howarth C."/>
            <person name="Imamovic A."/>
            <person name="Ireland A."/>
            <person name="Larimer J."/>
            <person name="McCowan C."/>
            <person name="Murphy C."/>
            <person name="Pearson M."/>
            <person name="Poon T.W."/>
            <person name="Priest M."/>
            <person name="Roberts A."/>
            <person name="Saif S."/>
            <person name="Shea T."/>
            <person name="Sykes S."/>
            <person name="Wortman J."/>
            <person name="Nusbaum C."/>
            <person name="Birren B."/>
        </authorList>
    </citation>
    <scope>NUCLEOTIDE SEQUENCE [LARGE SCALE GENOMIC DNA]</scope>
    <source>
        <strain evidence="4 5">CIP 110357</strain>
    </source>
</reference>
<gene>
    <name evidence="4" type="ORF">P255_01675</name>
</gene>
<dbReference type="AlphaFoldDB" id="V2VTU3"/>
<dbReference type="HOGENOM" id="CLU_069356_1_0_6"/>
<dbReference type="Proteomes" id="UP000018418">
    <property type="component" value="Unassembled WGS sequence"/>
</dbReference>
<dbReference type="Gene3D" id="1.10.357.10">
    <property type="entry name" value="Tetracycline Repressor, domain 2"/>
    <property type="match status" value="1"/>
</dbReference>
<accession>V2VTU3</accession>
<dbReference type="PROSITE" id="PS50977">
    <property type="entry name" value="HTH_TETR_2"/>
    <property type="match status" value="1"/>
</dbReference>
<sequence length="215" mass="23933">MHNEPLISVKKSRNAQQKQQLILQAALDVFSTYGLQGASMEQIADVAGISKSNLFYYFAGKDDLYVAVLSQVLTAWLMPLNQMEKQQDPAQALGNYIEAKFQLAKDSPQASRLYALEMMQGAPHISTILKSSLKKLIQQKTAVINDWIEQGRLKPVSALHLIIHIWAVTQHYSDFAVQTQAISGKTLKNKNFYQEALATSKQLLIESLIPAAAES</sequence>
<feature type="domain" description="HTH tetR-type" evidence="3">
    <location>
        <begin position="16"/>
        <end position="76"/>
    </location>
</feature>
<evidence type="ECO:0000313" key="4">
    <source>
        <dbReference type="EMBL" id="ESK51169.1"/>
    </source>
</evidence>